<evidence type="ECO:0008006" key="3">
    <source>
        <dbReference type="Google" id="ProtNLM"/>
    </source>
</evidence>
<dbReference type="NCBIfam" id="NF004088">
    <property type="entry name" value="PRK05590.1"/>
    <property type="match status" value="1"/>
</dbReference>
<protein>
    <recommendedName>
        <fullName evidence="3">Preprotein translocase subunit SecA</fullName>
    </recommendedName>
</protein>
<dbReference type="PANTHER" id="PTHR33747:SF1">
    <property type="entry name" value="ADENYLATE CYCLASE-ASSOCIATED CAP C-TERMINAL DOMAIN-CONTAINING PROTEIN"/>
    <property type="match status" value="1"/>
</dbReference>
<dbReference type="RefSeq" id="WP_106063661.1">
    <property type="nucleotide sequence ID" value="NZ_PVXO01000044.1"/>
</dbReference>
<dbReference type="AlphaFoldDB" id="A0A2T0B3K6"/>
<dbReference type="Proteomes" id="UP000239706">
    <property type="component" value="Unassembled WGS sequence"/>
</dbReference>
<organism evidence="1 2">
    <name type="scientific">Clostridium liquoris</name>
    <dbReference type="NCBI Taxonomy" id="1289519"/>
    <lineage>
        <taxon>Bacteria</taxon>
        <taxon>Bacillati</taxon>
        <taxon>Bacillota</taxon>
        <taxon>Clostridia</taxon>
        <taxon>Eubacteriales</taxon>
        <taxon>Clostridiaceae</taxon>
        <taxon>Clostridium</taxon>
    </lineage>
</organism>
<sequence>MSLYTEWKQLVVYFVKTSGEDEFWNEYASVEEKIMPEIIRRYKTNIKGKLKDLAEGFNVSVISFVGFIDGINSSLKKPLDLEAITEDSEIEFDIDFEKLYINMLQAGTEYLYNLPEWNLIFGKDKLTELKLTYGDTKTIVAPKKIGRNEICPCGSGKKYKNCCGK</sequence>
<dbReference type="EMBL" id="PVXO01000044">
    <property type="protein sequence ID" value="PRR78479.1"/>
    <property type="molecule type" value="Genomic_DNA"/>
</dbReference>
<comment type="caution">
    <text evidence="1">The sequence shown here is derived from an EMBL/GenBank/DDBJ whole genome shotgun (WGS) entry which is preliminary data.</text>
</comment>
<keyword evidence="2" id="KW-1185">Reference proteome</keyword>
<dbReference type="Gene3D" id="3.10.450.50">
    <property type="match status" value="1"/>
</dbReference>
<dbReference type="OrthoDB" id="5872at2"/>
<accession>A0A2T0B3K6</accession>
<reference evidence="1 2" key="1">
    <citation type="submission" date="2018-03" db="EMBL/GenBank/DDBJ databases">
        <title>Genome sequence of Clostridium liquoris DSM 100320.</title>
        <authorList>
            <person name="Poehlein A."/>
            <person name="Daniel R."/>
        </authorList>
    </citation>
    <scope>NUCLEOTIDE SEQUENCE [LARGE SCALE GENOMIC DNA]</scope>
    <source>
        <strain evidence="1 2">DSM 100320</strain>
    </source>
</reference>
<dbReference type="Pfam" id="PF02810">
    <property type="entry name" value="SEC-C"/>
    <property type="match status" value="1"/>
</dbReference>
<proteinExistence type="predicted"/>
<dbReference type="SUPFAM" id="SSF103642">
    <property type="entry name" value="Sec-C motif"/>
    <property type="match status" value="1"/>
</dbReference>
<gene>
    <name evidence="1" type="ORF">CLLI_15630</name>
</gene>
<evidence type="ECO:0000313" key="2">
    <source>
        <dbReference type="Proteomes" id="UP000239706"/>
    </source>
</evidence>
<dbReference type="PANTHER" id="PTHR33747">
    <property type="entry name" value="UPF0225 PROTEIN SCO1677"/>
    <property type="match status" value="1"/>
</dbReference>
<evidence type="ECO:0000313" key="1">
    <source>
        <dbReference type="EMBL" id="PRR78479.1"/>
    </source>
</evidence>
<dbReference type="InterPro" id="IPR004027">
    <property type="entry name" value="SEC_C_motif"/>
</dbReference>
<name>A0A2T0B3K6_9CLOT</name>